<evidence type="ECO:0000256" key="2">
    <source>
        <dbReference type="RuleBase" id="RU003452"/>
    </source>
</evidence>
<dbReference type="Proteomes" id="UP001299283">
    <property type="component" value="Unassembled WGS sequence"/>
</dbReference>
<name>A0ABU5Z3F1_9MYCO</name>
<dbReference type="RefSeq" id="WP_225398080.1">
    <property type="nucleotide sequence ID" value="NZ_JAYJJQ010000041.1"/>
</dbReference>
<gene>
    <name evidence="3" type="ORF">K5L39_22415</name>
</gene>
<evidence type="ECO:0000256" key="1">
    <source>
        <dbReference type="ARBA" id="ARBA00006547"/>
    </source>
</evidence>
<dbReference type="PANTHER" id="PTHR11786:SF0">
    <property type="entry name" value="ARYLAMINE N-ACETYLTRANSFERASE 4-RELATED"/>
    <property type="match status" value="1"/>
</dbReference>
<dbReference type="InterPro" id="IPR001447">
    <property type="entry name" value="Arylamine_N-AcTrfase"/>
</dbReference>
<organism evidence="3 4">
    <name type="scientific">[Mycobacterium] vasticus</name>
    <dbReference type="NCBI Taxonomy" id="2875777"/>
    <lineage>
        <taxon>Bacteria</taxon>
        <taxon>Bacillati</taxon>
        <taxon>Actinomycetota</taxon>
        <taxon>Actinomycetes</taxon>
        <taxon>Mycobacteriales</taxon>
        <taxon>Mycobacteriaceae</taxon>
        <taxon>Mycolicibacter</taxon>
    </lineage>
</organism>
<dbReference type="EMBL" id="JAYJJQ010000041">
    <property type="protein sequence ID" value="MEB3071933.1"/>
    <property type="molecule type" value="Genomic_DNA"/>
</dbReference>
<dbReference type="Gene3D" id="3.30.2140.10">
    <property type="entry name" value="Arylamine N-acetyltransferase"/>
    <property type="match status" value="1"/>
</dbReference>
<sequence length="283" mass="31015">MDRQLRTPGIDLAAYFDRIGYRGKAEPTYETLAGLVAAHVRGIPFENLDPLTGVPVFDLSAPALAAKLVARRRGGYCYEQNNLMRYVLSELGFDVDPLGARVVWQQPEGLAAPSPAETHLALAVRIPGSQTPYFVDVGFGGQTLTAPIRLVPDEVQQTPHEPFRIREHGGGYVLESLIGQTWRPLYTFGLTPKPMIDMQVGSWYVSTHPESMFIIGLSAATVTDDARWNLRGRNLTGHHRDGGTERVRFDDAAQVCAALTDRFGVDLTGLGDVEARVAQVLDS</sequence>
<dbReference type="InterPro" id="IPR038765">
    <property type="entry name" value="Papain-like_cys_pep_sf"/>
</dbReference>
<dbReference type="PRINTS" id="PR01543">
    <property type="entry name" value="ANATRNSFRASE"/>
</dbReference>
<comment type="similarity">
    <text evidence="1 2">Belongs to the arylamine N-acetyltransferase family.</text>
</comment>
<evidence type="ECO:0000313" key="4">
    <source>
        <dbReference type="Proteomes" id="UP001299283"/>
    </source>
</evidence>
<dbReference type="Gene3D" id="2.40.128.150">
    <property type="entry name" value="Cysteine proteinases"/>
    <property type="match status" value="1"/>
</dbReference>
<keyword evidence="4" id="KW-1185">Reference proteome</keyword>
<reference evidence="3 4" key="1">
    <citation type="submission" date="2023-12" db="EMBL/GenBank/DDBJ databases">
        <title>Description of new species of Mycobacterium terrae complex isolated from sewage at the Sao Paulo Zoological Park Foundation in Brazil.</title>
        <authorList>
            <person name="Romagnoli C.L."/>
            <person name="Conceicao E.C."/>
            <person name="Machado E."/>
            <person name="Barreto L.B.P.F."/>
            <person name="Sharma A."/>
            <person name="Silva N.M."/>
            <person name="Marques L.E."/>
            <person name="Juliana M.A."/>
            <person name="Lourenco M.C.S."/>
            <person name="Digiampietri L.A."/>
            <person name="Suffys P.N."/>
            <person name="Viana-Niero C."/>
        </authorList>
    </citation>
    <scope>NUCLEOTIDE SEQUENCE [LARGE SCALE GENOMIC DNA]</scope>
    <source>
        <strain evidence="3 4">MYC017</strain>
    </source>
</reference>
<comment type="caution">
    <text evidence="3">The sequence shown here is derived from an EMBL/GenBank/DDBJ whole genome shotgun (WGS) entry which is preliminary data.</text>
</comment>
<dbReference type="PANTHER" id="PTHR11786">
    <property type="entry name" value="N-HYDROXYARYLAMINE O-ACETYLTRANSFERASE"/>
    <property type="match status" value="1"/>
</dbReference>
<proteinExistence type="inferred from homology"/>
<accession>A0ABU5Z3F1</accession>
<protein>
    <submittedName>
        <fullName evidence="3">Arylamine N-acetyltransferase</fullName>
    </submittedName>
</protein>
<dbReference type="Pfam" id="PF00797">
    <property type="entry name" value="Acetyltransf_2"/>
    <property type="match status" value="1"/>
</dbReference>
<evidence type="ECO:0000313" key="3">
    <source>
        <dbReference type="EMBL" id="MEB3071933.1"/>
    </source>
</evidence>
<dbReference type="SUPFAM" id="SSF54001">
    <property type="entry name" value="Cysteine proteinases"/>
    <property type="match status" value="1"/>
</dbReference>